<keyword evidence="7 15" id="KW-0547">Nucleotide-binding</keyword>
<evidence type="ECO:0000256" key="13">
    <source>
        <dbReference type="ARBA" id="ARBA00047899"/>
    </source>
</evidence>
<feature type="signal peptide" evidence="17">
    <location>
        <begin position="1"/>
        <end position="16"/>
    </location>
</feature>
<dbReference type="Proteomes" id="UP000238479">
    <property type="component" value="Chromosome 5"/>
</dbReference>
<dbReference type="Gene3D" id="3.30.200.20">
    <property type="entry name" value="Phosphorylase Kinase, domain 1"/>
    <property type="match status" value="1"/>
</dbReference>
<keyword evidence="4 19" id="KW-0808">Transferase</keyword>
<evidence type="ECO:0000256" key="3">
    <source>
        <dbReference type="ARBA" id="ARBA00022527"/>
    </source>
</evidence>
<dbReference type="Gene3D" id="1.10.510.10">
    <property type="entry name" value="Transferase(Phosphotransferase) domain 1"/>
    <property type="match status" value="1"/>
</dbReference>
<evidence type="ECO:0000256" key="2">
    <source>
        <dbReference type="ARBA" id="ARBA00012513"/>
    </source>
</evidence>
<feature type="chain" id="PRO_5015167213" description="non-specific serine/threonine protein kinase" evidence="17">
    <location>
        <begin position="17"/>
        <end position="766"/>
    </location>
</feature>
<evidence type="ECO:0000256" key="4">
    <source>
        <dbReference type="ARBA" id="ARBA00022679"/>
    </source>
</evidence>
<dbReference type="EC" id="2.7.11.1" evidence="2"/>
<evidence type="ECO:0000256" key="14">
    <source>
        <dbReference type="ARBA" id="ARBA00048679"/>
    </source>
</evidence>
<evidence type="ECO:0000259" key="18">
    <source>
        <dbReference type="PROSITE" id="PS50011"/>
    </source>
</evidence>
<dbReference type="SMART" id="SM00220">
    <property type="entry name" value="S_TKc"/>
    <property type="match status" value="1"/>
</dbReference>
<feature type="transmembrane region" description="Helical" evidence="16">
    <location>
        <begin position="365"/>
        <end position="392"/>
    </location>
</feature>
<comment type="subcellular location">
    <subcellularLocation>
        <location evidence="1">Membrane</location>
        <topology evidence="1">Single-pass membrane protein</topology>
    </subcellularLocation>
</comment>
<keyword evidence="12" id="KW-0325">Glycoprotein</keyword>
<evidence type="ECO:0000256" key="8">
    <source>
        <dbReference type="ARBA" id="ARBA00022777"/>
    </source>
</evidence>
<evidence type="ECO:0000256" key="9">
    <source>
        <dbReference type="ARBA" id="ARBA00022840"/>
    </source>
</evidence>
<proteinExistence type="predicted"/>
<organism evidence="19 20">
    <name type="scientific">Rosa chinensis</name>
    <name type="common">China rose</name>
    <dbReference type="NCBI Taxonomy" id="74649"/>
    <lineage>
        <taxon>Eukaryota</taxon>
        <taxon>Viridiplantae</taxon>
        <taxon>Streptophyta</taxon>
        <taxon>Embryophyta</taxon>
        <taxon>Tracheophyta</taxon>
        <taxon>Spermatophyta</taxon>
        <taxon>Magnoliopsida</taxon>
        <taxon>eudicotyledons</taxon>
        <taxon>Gunneridae</taxon>
        <taxon>Pentapetalae</taxon>
        <taxon>rosids</taxon>
        <taxon>fabids</taxon>
        <taxon>Rosales</taxon>
        <taxon>Rosaceae</taxon>
        <taxon>Rosoideae</taxon>
        <taxon>Rosoideae incertae sedis</taxon>
        <taxon>Rosa</taxon>
    </lineage>
</organism>
<keyword evidence="11 16" id="KW-0472">Membrane</keyword>
<keyword evidence="9 15" id="KW-0067">ATP-binding</keyword>
<keyword evidence="6 17" id="KW-0732">Signal</keyword>
<feature type="domain" description="Protein kinase" evidence="18">
    <location>
        <begin position="457"/>
        <end position="746"/>
    </location>
</feature>
<evidence type="ECO:0000313" key="20">
    <source>
        <dbReference type="Proteomes" id="UP000238479"/>
    </source>
</evidence>
<dbReference type="FunFam" id="3.30.200.20:FF:000039">
    <property type="entry name" value="receptor-like protein kinase FERONIA"/>
    <property type="match status" value="1"/>
</dbReference>
<dbReference type="InterPro" id="IPR011009">
    <property type="entry name" value="Kinase-like_dom_sf"/>
</dbReference>
<evidence type="ECO:0000256" key="7">
    <source>
        <dbReference type="ARBA" id="ARBA00022741"/>
    </source>
</evidence>
<dbReference type="GO" id="GO:0005524">
    <property type="term" value="F:ATP binding"/>
    <property type="evidence" value="ECO:0007669"/>
    <property type="project" value="UniProtKB-UniRule"/>
</dbReference>
<accession>A0A2P6QK19</accession>
<dbReference type="InterPro" id="IPR008271">
    <property type="entry name" value="Ser/Thr_kinase_AS"/>
</dbReference>
<dbReference type="Pfam" id="PF07714">
    <property type="entry name" value="PK_Tyr_Ser-Thr"/>
    <property type="match status" value="1"/>
</dbReference>
<dbReference type="CDD" id="cd14066">
    <property type="entry name" value="STKc_IRAK"/>
    <property type="match status" value="1"/>
</dbReference>
<dbReference type="PROSITE" id="PS50011">
    <property type="entry name" value="PROTEIN_KINASE_DOM"/>
    <property type="match status" value="1"/>
</dbReference>
<evidence type="ECO:0000256" key="11">
    <source>
        <dbReference type="ARBA" id="ARBA00023136"/>
    </source>
</evidence>
<evidence type="ECO:0000256" key="1">
    <source>
        <dbReference type="ARBA" id="ARBA00004167"/>
    </source>
</evidence>
<dbReference type="InterPro" id="IPR017441">
    <property type="entry name" value="Protein_kinase_ATP_BS"/>
</dbReference>
<evidence type="ECO:0000256" key="16">
    <source>
        <dbReference type="SAM" id="Phobius"/>
    </source>
</evidence>
<dbReference type="PANTHER" id="PTHR46146">
    <property type="entry name" value="SERINE/THREONINE-PROTEIN KINASE-LIKE PROTEIN CCR4"/>
    <property type="match status" value="1"/>
</dbReference>
<dbReference type="InterPro" id="IPR000719">
    <property type="entry name" value="Prot_kinase_dom"/>
</dbReference>
<evidence type="ECO:0000256" key="5">
    <source>
        <dbReference type="ARBA" id="ARBA00022692"/>
    </source>
</evidence>
<dbReference type="SUPFAM" id="SSF56112">
    <property type="entry name" value="Protein kinase-like (PK-like)"/>
    <property type="match status" value="1"/>
</dbReference>
<dbReference type="GO" id="GO:0042803">
    <property type="term" value="F:protein homodimerization activity"/>
    <property type="evidence" value="ECO:0007669"/>
    <property type="project" value="UniProtKB-ARBA"/>
</dbReference>
<reference evidence="19 20" key="1">
    <citation type="journal article" date="2018" name="Nat. Genet.">
        <title>The Rosa genome provides new insights in the design of modern roses.</title>
        <authorList>
            <person name="Bendahmane M."/>
        </authorList>
    </citation>
    <scope>NUCLEOTIDE SEQUENCE [LARGE SCALE GENOMIC DNA]</scope>
    <source>
        <strain evidence="20">cv. Old Blush</strain>
    </source>
</reference>
<keyword evidence="5 16" id="KW-0812">Transmembrane</keyword>
<dbReference type="PROSITE" id="PS00108">
    <property type="entry name" value="PROTEIN_KINASE_ST"/>
    <property type="match status" value="1"/>
</dbReference>
<dbReference type="GO" id="GO:0016020">
    <property type="term" value="C:membrane"/>
    <property type="evidence" value="ECO:0007669"/>
    <property type="project" value="UniProtKB-SubCell"/>
</dbReference>
<feature type="binding site" evidence="15">
    <location>
        <position position="485"/>
    </location>
    <ligand>
        <name>ATP</name>
        <dbReference type="ChEBI" id="CHEBI:30616"/>
    </ligand>
</feature>
<keyword evidence="8" id="KW-0418">Kinase</keyword>
<dbReference type="SUPFAM" id="SSF50985">
    <property type="entry name" value="RCC1/BLIP-II"/>
    <property type="match status" value="1"/>
</dbReference>
<dbReference type="OMA" id="RVQCYQN"/>
<evidence type="ECO:0000256" key="12">
    <source>
        <dbReference type="ARBA" id="ARBA00023180"/>
    </source>
</evidence>
<name>A0A2P6QK19_ROSCH</name>
<dbReference type="GO" id="GO:0004674">
    <property type="term" value="F:protein serine/threonine kinase activity"/>
    <property type="evidence" value="ECO:0007669"/>
    <property type="project" value="UniProtKB-KW"/>
</dbReference>
<comment type="catalytic activity">
    <reaction evidence="13">
        <text>L-threonyl-[protein] + ATP = O-phospho-L-threonyl-[protein] + ADP + H(+)</text>
        <dbReference type="Rhea" id="RHEA:46608"/>
        <dbReference type="Rhea" id="RHEA-COMP:11060"/>
        <dbReference type="Rhea" id="RHEA-COMP:11605"/>
        <dbReference type="ChEBI" id="CHEBI:15378"/>
        <dbReference type="ChEBI" id="CHEBI:30013"/>
        <dbReference type="ChEBI" id="CHEBI:30616"/>
        <dbReference type="ChEBI" id="CHEBI:61977"/>
        <dbReference type="ChEBI" id="CHEBI:456216"/>
        <dbReference type="EC" id="2.7.11.1"/>
    </reaction>
</comment>
<dbReference type="AlphaFoldDB" id="A0A2P6QK19"/>
<sequence>MTLVYVLIFLTTFISSLPPSSVVVNGLGLASTTAIAYGTSTICGVVANHQTQFIQCYQNNRTILVQPSVSFEAISGGKTFFCGLRSGGFSLLCWDTSSVSFNPRRIYHSDDVALGDLTVGDAQVCAREVNSSTVRCWRGGALFHSPGEALKFKTVTSGSGFTCGILMNGSRVLCWGNGIGAEIQKGFENVLMSSLIAGESHACGLRKNGTLVCKGNNDSGQLNVPYGAKFSGLALGANFTCAIRQSNGYVVCWGHSDVVGNVSFESIVAGLDFVCGLTRGNLSVICWGPGWSSSENDVTLGSIIPGPCVQTPCSSCGVYPNSETLCGGSGNICNSCQTELPVAVPLLPTSPLEKGSSSSIGKNKLLLVFVIVGSVGAFAGLCTVLFCLWIGLCSSWFNNRESEQLTSAADPNVGALVEIQNVPNAPFQHFSSSSSSKHADKTEEFVLAELSAATKHFSTQNKIGAGSFGIVYRGKLSDGREVAIKRGDTSTKTKKFQEKESAFDSEVALLSRLHHKHLVKLVGSCEDKDERLLVYEYMSNGSLHDHLHNKKNVEKSSSIVNSWKMRMRIALDAARGIEYLHTYAVPPIIHRDIKSSNILLDADMTARVSDFGLSLLGPASDQEVMSSKAVGTVGYIDPEYFVLNVLTAKSDVYGFGVVLLELLTGKRAVFSDSEEGTGPIGVVEYAGPRITAGDLQSLLDKRLGQPEPNEAEAVQLVANTAMHCLSLEGKERPSMTDIVANLERAIALCEQEPVSFSTSAISLPSL</sequence>
<dbReference type="InterPro" id="IPR001245">
    <property type="entry name" value="Ser-Thr/Tyr_kinase_cat_dom"/>
</dbReference>
<dbReference type="Pfam" id="PF13540">
    <property type="entry name" value="RCC1_2"/>
    <property type="match status" value="1"/>
</dbReference>
<dbReference type="PROSITE" id="PS00107">
    <property type="entry name" value="PROTEIN_KINASE_ATP"/>
    <property type="match status" value="1"/>
</dbReference>
<gene>
    <name evidence="19" type="ORF">RchiOBHm_Chr5g0069861</name>
</gene>
<evidence type="ECO:0000313" key="19">
    <source>
        <dbReference type="EMBL" id="PRQ34523.1"/>
    </source>
</evidence>
<dbReference type="FunFam" id="1.10.510.10:FF:000569">
    <property type="entry name" value="Serine/threonine-protein kinase-like protein CCR4"/>
    <property type="match status" value="1"/>
</dbReference>
<protein>
    <recommendedName>
        <fullName evidence="2">non-specific serine/threonine protein kinase</fullName>
        <ecNumber evidence="2">2.7.11.1</ecNumber>
    </recommendedName>
</protein>
<keyword evidence="3" id="KW-0723">Serine/threonine-protein kinase</keyword>
<dbReference type="PANTHER" id="PTHR46146:SF1">
    <property type="entry name" value="SERINE_THREONINE-PROTEIN KINASE-LIKE PROTEIN CCR3"/>
    <property type="match status" value="1"/>
</dbReference>
<keyword evidence="10 16" id="KW-1133">Transmembrane helix</keyword>
<dbReference type="EMBL" id="PDCK01000043">
    <property type="protein sequence ID" value="PRQ34523.1"/>
    <property type="molecule type" value="Genomic_DNA"/>
</dbReference>
<evidence type="ECO:0000256" key="6">
    <source>
        <dbReference type="ARBA" id="ARBA00022729"/>
    </source>
</evidence>
<dbReference type="Gene3D" id="2.130.10.30">
    <property type="entry name" value="Regulator of chromosome condensation 1/beta-lactamase-inhibitor protein II"/>
    <property type="match status" value="1"/>
</dbReference>
<evidence type="ECO:0000256" key="17">
    <source>
        <dbReference type="SAM" id="SignalP"/>
    </source>
</evidence>
<comment type="caution">
    <text evidence="19">The sequence shown here is derived from an EMBL/GenBank/DDBJ whole genome shotgun (WGS) entry which is preliminary data.</text>
</comment>
<dbReference type="InterPro" id="IPR009091">
    <property type="entry name" value="RCC1/BLIP-II"/>
</dbReference>
<keyword evidence="20" id="KW-1185">Reference proteome</keyword>
<evidence type="ECO:0000256" key="10">
    <source>
        <dbReference type="ARBA" id="ARBA00022989"/>
    </source>
</evidence>
<evidence type="ECO:0000256" key="15">
    <source>
        <dbReference type="PROSITE-ProRule" id="PRU10141"/>
    </source>
</evidence>
<comment type="catalytic activity">
    <reaction evidence="14">
        <text>L-seryl-[protein] + ATP = O-phospho-L-seryl-[protein] + ADP + H(+)</text>
        <dbReference type="Rhea" id="RHEA:17989"/>
        <dbReference type="Rhea" id="RHEA-COMP:9863"/>
        <dbReference type="Rhea" id="RHEA-COMP:11604"/>
        <dbReference type="ChEBI" id="CHEBI:15378"/>
        <dbReference type="ChEBI" id="CHEBI:29999"/>
        <dbReference type="ChEBI" id="CHEBI:30616"/>
        <dbReference type="ChEBI" id="CHEBI:83421"/>
        <dbReference type="ChEBI" id="CHEBI:456216"/>
        <dbReference type="EC" id="2.7.11.1"/>
    </reaction>
</comment>
<dbReference type="Gramene" id="PRQ34523">
    <property type="protein sequence ID" value="PRQ34523"/>
    <property type="gene ID" value="RchiOBHm_Chr5g0069861"/>
</dbReference>
<dbReference type="OrthoDB" id="61110at2759"/>